<evidence type="ECO:0000256" key="1">
    <source>
        <dbReference type="ARBA" id="ARBA00017693"/>
    </source>
</evidence>
<dbReference type="PANTHER" id="PTHR47191">
    <property type="entry name" value="OS05G0170800 PROTEIN"/>
    <property type="match status" value="1"/>
</dbReference>
<accession>A0A2C9D3T7</accession>
<dbReference type="SUPFAM" id="SSF110069">
    <property type="entry name" value="ApaG-like"/>
    <property type="match status" value="1"/>
</dbReference>
<dbReference type="Proteomes" id="UP000223606">
    <property type="component" value="Chromosome 1"/>
</dbReference>
<dbReference type="InterPro" id="IPR036767">
    <property type="entry name" value="ApaG_sf"/>
</dbReference>
<dbReference type="EMBL" id="LT960614">
    <property type="protein sequence ID" value="SON54125.1"/>
    <property type="molecule type" value="Genomic_DNA"/>
</dbReference>
<evidence type="ECO:0000313" key="5">
    <source>
        <dbReference type="Proteomes" id="UP000223606"/>
    </source>
</evidence>
<evidence type="ECO:0000313" key="4">
    <source>
        <dbReference type="EMBL" id="SON54125.1"/>
    </source>
</evidence>
<dbReference type="RefSeq" id="WP_099554192.1">
    <property type="nucleotide sequence ID" value="NZ_LT960614.1"/>
</dbReference>
<organism evidence="4 5">
    <name type="scientific">Hartmannibacter diazotrophicus</name>
    <dbReference type="NCBI Taxonomy" id="1482074"/>
    <lineage>
        <taxon>Bacteria</taxon>
        <taxon>Pseudomonadati</taxon>
        <taxon>Pseudomonadota</taxon>
        <taxon>Alphaproteobacteria</taxon>
        <taxon>Hyphomicrobiales</taxon>
        <taxon>Pleomorphomonadaceae</taxon>
        <taxon>Hartmannibacter</taxon>
    </lineage>
</organism>
<dbReference type="Pfam" id="PF04379">
    <property type="entry name" value="DUF525"/>
    <property type="match status" value="1"/>
</dbReference>
<feature type="domain" description="ApaG" evidence="3">
    <location>
        <begin position="3"/>
        <end position="127"/>
    </location>
</feature>
<dbReference type="Gene3D" id="2.60.40.1470">
    <property type="entry name" value="ApaG domain"/>
    <property type="match status" value="1"/>
</dbReference>
<dbReference type="NCBIfam" id="NF003967">
    <property type="entry name" value="PRK05461.1"/>
    <property type="match status" value="1"/>
</dbReference>
<gene>
    <name evidence="2" type="primary">apaG</name>
    <name evidence="4" type="ORF">HDIA_0584</name>
</gene>
<dbReference type="InterPro" id="IPR023065">
    <property type="entry name" value="Uncharacterised_ApaG"/>
</dbReference>
<sequence length="130" mass="14513">MFRAITHDIEVRVTPVYREDESNPDAGRWFWAYTVEIFNGGSRAVQLLSRRWVITDANGTVQEVEGAGVVGMQPMIAVDERFEYTSGCPLPTSSGFMQGEYHMVDEAGEAFDVVIPAFALDLPNVIRILN</sequence>
<dbReference type="PROSITE" id="PS51087">
    <property type="entry name" value="APAG"/>
    <property type="match status" value="1"/>
</dbReference>
<keyword evidence="5" id="KW-1185">Reference proteome</keyword>
<name>A0A2C9D3T7_9HYPH</name>
<dbReference type="AlphaFoldDB" id="A0A2C9D3T7"/>
<evidence type="ECO:0000256" key="2">
    <source>
        <dbReference type="HAMAP-Rule" id="MF_00791"/>
    </source>
</evidence>
<dbReference type="OrthoDB" id="9795226at2"/>
<reference evidence="5" key="1">
    <citation type="submission" date="2017-09" db="EMBL/GenBank/DDBJ databases">
        <title>Genome sequence of Nannocystis excedens DSM 71.</title>
        <authorList>
            <person name="Blom J."/>
        </authorList>
    </citation>
    <scope>NUCLEOTIDE SEQUENCE [LARGE SCALE GENOMIC DNA]</scope>
    <source>
        <strain evidence="5">type strain: E19</strain>
    </source>
</reference>
<dbReference type="PANTHER" id="PTHR47191:SF2">
    <property type="entry name" value="OS05G0170800 PROTEIN"/>
    <property type="match status" value="1"/>
</dbReference>
<dbReference type="InterPro" id="IPR050718">
    <property type="entry name" value="ApaG-like"/>
</dbReference>
<evidence type="ECO:0000259" key="3">
    <source>
        <dbReference type="PROSITE" id="PS51087"/>
    </source>
</evidence>
<dbReference type="InterPro" id="IPR007474">
    <property type="entry name" value="ApaG_domain"/>
</dbReference>
<dbReference type="KEGG" id="hdi:HDIA_0584"/>
<proteinExistence type="inferred from homology"/>
<protein>
    <recommendedName>
        <fullName evidence="1 2">Protein ApaG</fullName>
    </recommendedName>
</protein>
<dbReference type="HAMAP" id="MF_00791">
    <property type="entry name" value="ApaG"/>
    <property type="match status" value="1"/>
</dbReference>